<evidence type="ECO:0000256" key="3">
    <source>
        <dbReference type="ARBA" id="ARBA00022723"/>
    </source>
</evidence>
<dbReference type="InterPro" id="IPR015879">
    <property type="entry name" value="Ring_hydroxy_dOase_asu_C_dom"/>
</dbReference>
<dbReference type="PROSITE" id="PS51296">
    <property type="entry name" value="RIESKE"/>
    <property type="match status" value="1"/>
</dbReference>
<dbReference type="CDD" id="cd00680">
    <property type="entry name" value="RHO_alpha_C"/>
    <property type="match status" value="1"/>
</dbReference>
<dbReference type="SUPFAM" id="SSF50022">
    <property type="entry name" value="ISP domain"/>
    <property type="match status" value="1"/>
</dbReference>
<reference evidence="8 9" key="1">
    <citation type="journal article" date="2019" name="Int. J. Syst. Evol. Microbiol.">
        <title>The Global Catalogue of Microorganisms (GCM) 10K type strain sequencing project: providing services to taxonomists for standard genome sequencing and annotation.</title>
        <authorList>
            <consortium name="The Broad Institute Genomics Platform"/>
            <consortium name="The Broad Institute Genome Sequencing Center for Infectious Disease"/>
            <person name="Wu L."/>
            <person name="Ma J."/>
        </authorList>
    </citation>
    <scope>NUCLEOTIDE SEQUENCE [LARGE SCALE GENOMIC DNA]</scope>
    <source>
        <strain evidence="8 9">JCM 5062</strain>
    </source>
</reference>
<keyword evidence="6" id="KW-0411">Iron-sulfur</keyword>
<sequence length="382" mass="44004">MQSETYLDPMRFIEGERLAERAALPADAYTDPEQFTREQRRIFADSWLYACAARQVAEPGDAVPVEVAGMPVIVTRDTGGELRAFHNVCSHRGSKLLCESKRGRKSLVCAYHAWIYSLDGRLIRSQHFAGVDRRDLPDLSAEELGLKPLAVGQWLDFVFVHPDPGATPFTRHIAPVAERWQGYDLSSMRHAASLRYDFQANWKLIVENFLESYHVPFIHQTLNTYSPFTERYQIRLSEDIIGIGQGLYAPERDREHLPRWPTTDDSLRAEYYSLFPTFLVGLMPDHLFAWHLEPVSAGRTVEHLDFYFAGDEALGPAFDSQRKSTLENWRQVNDEDFDIVQRMQEGCHSPAFERAVLSRRMERNINQFQSHVSRLTGEARQR</sequence>
<dbReference type="PANTHER" id="PTHR43756">
    <property type="entry name" value="CHOLINE MONOOXYGENASE, CHLOROPLASTIC"/>
    <property type="match status" value="1"/>
</dbReference>
<dbReference type="EMBL" id="BAAASR010000018">
    <property type="protein sequence ID" value="GAA2500153.1"/>
    <property type="molecule type" value="Genomic_DNA"/>
</dbReference>
<dbReference type="Pfam" id="PF00355">
    <property type="entry name" value="Rieske"/>
    <property type="match status" value="1"/>
</dbReference>
<evidence type="ECO:0000256" key="5">
    <source>
        <dbReference type="ARBA" id="ARBA00023004"/>
    </source>
</evidence>
<dbReference type="PANTHER" id="PTHR43756:SF5">
    <property type="entry name" value="CHOLINE MONOOXYGENASE, CHLOROPLASTIC"/>
    <property type="match status" value="1"/>
</dbReference>
<dbReference type="PRINTS" id="PR00090">
    <property type="entry name" value="RNGDIOXGNASE"/>
</dbReference>
<keyword evidence="9" id="KW-1185">Reference proteome</keyword>
<dbReference type="InterPro" id="IPR017941">
    <property type="entry name" value="Rieske_2Fe-2S"/>
</dbReference>
<keyword evidence="5" id="KW-0408">Iron</keyword>
<dbReference type="GO" id="GO:0051213">
    <property type="term" value="F:dioxygenase activity"/>
    <property type="evidence" value="ECO:0007669"/>
    <property type="project" value="UniProtKB-KW"/>
</dbReference>
<protein>
    <submittedName>
        <fullName evidence="8">Aromatic ring-hydroxylating dioxygenase subunit alpha</fullName>
    </submittedName>
</protein>
<evidence type="ECO:0000313" key="9">
    <source>
        <dbReference type="Proteomes" id="UP001499942"/>
    </source>
</evidence>
<name>A0ABN3MHA1_9ACTN</name>
<comment type="cofactor">
    <cofactor evidence="1">
        <name>Fe cation</name>
        <dbReference type="ChEBI" id="CHEBI:24875"/>
    </cofactor>
</comment>
<evidence type="ECO:0000313" key="8">
    <source>
        <dbReference type="EMBL" id="GAA2500153.1"/>
    </source>
</evidence>
<dbReference type="Proteomes" id="UP001499942">
    <property type="component" value="Unassembled WGS sequence"/>
</dbReference>
<keyword evidence="8" id="KW-0223">Dioxygenase</keyword>
<organism evidence="8 9">
    <name type="scientific">Streptomyces gobitricini</name>
    <dbReference type="NCBI Taxonomy" id="68211"/>
    <lineage>
        <taxon>Bacteria</taxon>
        <taxon>Bacillati</taxon>
        <taxon>Actinomycetota</taxon>
        <taxon>Actinomycetes</taxon>
        <taxon>Kitasatosporales</taxon>
        <taxon>Streptomycetaceae</taxon>
        <taxon>Streptomyces</taxon>
    </lineage>
</organism>
<dbReference type="CDD" id="cd03469">
    <property type="entry name" value="Rieske_RO_Alpha_N"/>
    <property type="match status" value="1"/>
</dbReference>
<keyword evidence="4" id="KW-0560">Oxidoreductase</keyword>
<evidence type="ECO:0000259" key="7">
    <source>
        <dbReference type="PROSITE" id="PS51296"/>
    </source>
</evidence>
<dbReference type="Gene3D" id="2.102.10.10">
    <property type="entry name" value="Rieske [2Fe-2S] iron-sulphur domain"/>
    <property type="match status" value="1"/>
</dbReference>
<dbReference type="InterPro" id="IPR036922">
    <property type="entry name" value="Rieske_2Fe-2S_sf"/>
</dbReference>
<keyword evidence="2" id="KW-0001">2Fe-2S</keyword>
<evidence type="ECO:0000256" key="2">
    <source>
        <dbReference type="ARBA" id="ARBA00022714"/>
    </source>
</evidence>
<evidence type="ECO:0000256" key="6">
    <source>
        <dbReference type="ARBA" id="ARBA00023014"/>
    </source>
</evidence>
<keyword evidence="3" id="KW-0479">Metal-binding</keyword>
<comment type="caution">
    <text evidence="8">The sequence shown here is derived from an EMBL/GenBank/DDBJ whole genome shotgun (WGS) entry which is preliminary data.</text>
</comment>
<proteinExistence type="predicted"/>
<dbReference type="Pfam" id="PF00848">
    <property type="entry name" value="Ring_hydroxyl_A"/>
    <property type="match status" value="1"/>
</dbReference>
<feature type="domain" description="Rieske" evidence="7">
    <location>
        <begin position="49"/>
        <end position="160"/>
    </location>
</feature>
<dbReference type="Gene3D" id="3.90.380.10">
    <property type="entry name" value="Naphthalene 1,2-dioxygenase Alpha Subunit, Chain A, domain 1"/>
    <property type="match status" value="2"/>
</dbReference>
<dbReference type="SUPFAM" id="SSF55961">
    <property type="entry name" value="Bet v1-like"/>
    <property type="match status" value="1"/>
</dbReference>
<evidence type="ECO:0000256" key="4">
    <source>
        <dbReference type="ARBA" id="ARBA00023002"/>
    </source>
</evidence>
<gene>
    <name evidence="8" type="ORF">GCM10010393_35700</name>
</gene>
<evidence type="ECO:0000256" key="1">
    <source>
        <dbReference type="ARBA" id="ARBA00001962"/>
    </source>
</evidence>
<accession>A0ABN3MHA1</accession>
<dbReference type="InterPro" id="IPR001663">
    <property type="entry name" value="Rng_hydr_dOase-A"/>
</dbReference>